<gene>
    <name evidence="1" type="ORF">FHS57_005831</name>
</gene>
<reference evidence="1 2" key="1">
    <citation type="submission" date="2020-08" db="EMBL/GenBank/DDBJ databases">
        <title>Genomic Encyclopedia of Type Strains, Phase IV (KMG-IV): sequencing the most valuable type-strain genomes for metagenomic binning, comparative biology and taxonomic classification.</title>
        <authorList>
            <person name="Goeker M."/>
        </authorList>
    </citation>
    <scope>NUCLEOTIDE SEQUENCE [LARGE SCALE GENOMIC DNA]</scope>
    <source>
        <strain evidence="1 2">DSM 17976</strain>
    </source>
</reference>
<keyword evidence="1" id="KW-0378">Hydrolase</keyword>
<evidence type="ECO:0000313" key="2">
    <source>
        <dbReference type="Proteomes" id="UP000541352"/>
    </source>
</evidence>
<dbReference type="Gene3D" id="3.10.129.10">
    <property type="entry name" value="Hotdog Thioesterase"/>
    <property type="match status" value="1"/>
</dbReference>
<organism evidence="1 2">
    <name type="scientific">Runella defluvii</name>
    <dbReference type="NCBI Taxonomy" id="370973"/>
    <lineage>
        <taxon>Bacteria</taxon>
        <taxon>Pseudomonadati</taxon>
        <taxon>Bacteroidota</taxon>
        <taxon>Cytophagia</taxon>
        <taxon>Cytophagales</taxon>
        <taxon>Spirosomataceae</taxon>
        <taxon>Runella</taxon>
    </lineage>
</organism>
<dbReference type="Pfam" id="PF13279">
    <property type="entry name" value="4HBT_2"/>
    <property type="match status" value="1"/>
</dbReference>
<evidence type="ECO:0000313" key="1">
    <source>
        <dbReference type="EMBL" id="MBB3841802.1"/>
    </source>
</evidence>
<dbReference type="SUPFAM" id="SSF54637">
    <property type="entry name" value="Thioesterase/thiol ester dehydrase-isomerase"/>
    <property type="match status" value="1"/>
</dbReference>
<dbReference type="AlphaFoldDB" id="A0A7W6ETP7"/>
<dbReference type="EC" id="3.1.2.-" evidence="1"/>
<accession>A0A7W6ETP7</accession>
<dbReference type="InterPro" id="IPR029069">
    <property type="entry name" value="HotDog_dom_sf"/>
</dbReference>
<dbReference type="RefSeq" id="WP_183979708.1">
    <property type="nucleotide sequence ID" value="NZ_JACIBY010000021.1"/>
</dbReference>
<proteinExistence type="predicted"/>
<keyword evidence="2" id="KW-1185">Reference proteome</keyword>
<dbReference type="GO" id="GO:0016787">
    <property type="term" value="F:hydrolase activity"/>
    <property type="evidence" value="ECO:0007669"/>
    <property type="project" value="UniProtKB-KW"/>
</dbReference>
<dbReference type="EMBL" id="JACIBY010000021">
    <property type="protein sequence ID" value="MBB3841802.1"/>
    <property type="molecule type" value="Genomic_DNA"/>
</dbReference>
<dbReference type="Proteomes" id="UP000541352">
    <property type="component" value="Unassembled WGS sequence"/>
</dbReference>
<comment type="caution">
    <text evidence="1">The sequence shown here is derived from an EMBL/GenBank/DDBJ whole genome shotgun (WGS) entry which is preliminary data.</text>
</comment>
<protein>
    <submittedName>
        <fullName evidence="1">Acyl-CoA thioester hydrolase</fullName>
        <ecNumber evidence="1">3.1.2.-</ecNumber>
    </submittedName>
</protein>
<name>A0A7W6ETP7_9BACT</name>
<sequence length="177" mass="21329">MFFERLPHKDYPKEPESRMVIRFQDCDPLQHLNNAKYFDYYFNAREDQVAKLYEFNFGRLFRELGQSWVVYQHQIAYVRPALVSEWVRITSRLIYFSEDTIVTEYYMTDDSRTQLKNVLWVTSKYIDVRSGKRTVHPPSIMDYLEATCLPNVDYHNWNFNERIREIKQSLSAASTKV</sequence>
<dbReference type="CDD" id="cd00586">
    <property type="entry name" value="4HBT"/>
    <property type="match status" value="1"/>
</dbReference>